<evidence type="ECO:0000256" key="2">
    <source>
        <dbReference type="PROSITE-ProRule" id="PRU00221"/>
    </source>
</evidence>
<dbReference type="InterPro" id="IPR001680">
    <property type="entry name" value="WD40_rpt"/>
</dbReference>
<dbReference type="AlphaFoldDB" id="A0ABD1DB20"/>
<dbReference type="PROSITE" id="PS50082">
    <property type="entry name" value="WD_REPEATS_2"/>
    <property type="match status" value="1"/>
</dbReference>
<name>A0ABD1DB20_CULPP</name>
<dbReference type="InterPro" id="IPR015943">
    <property type="entry name" value="WD40/YVTN_repeat-like_dom_sf"/>
</dbReference>
<evidence type="ECO:0000313" key="4">
    <source>
        <dbReference type="Proteomes" id="UP001562425"/>
    </source>
</evidence>
<keyword evidence="2" id="KW-0853">WD repeat</keyword>
<dbReference type="PANTHER" id="PTHR44675:SF1">
    <property type="entry name" value="P21-ACTIVATED PROTEIN KINASE-INTERACTING PROTEIN 1"/>
    <property type="match status" value="1"/>
</dbReference>
<feature type="repeat" description="WD" evidence="2">
    <location>
        <begin position="112"/>
        <end position="144"/>
    </location>
</feature>
<dbReference type="Gene3D" id="2.130.10.10">
    <property type="entry name" value="YVTN repeat-like/Quinoprotein amine dehydrogenase"/>
    <property type="match status" value="1"/>
</dbReference>
<dbReference type="InterPro" id="IPR036322">
    <property type="entry name" value="WD40_repeat_dom_sf"/>
</dbReference>
<proteinExistence type="predicted"/>
<organism evidence="3 4">
    <name type="scientific">Culex pipiens pipiens</name>
    <name type="common">Northern house mosquito</name>
    <dbReference type="NCBI Taxonomy" id="38569"/>
    <lineage>
        <taxon>Eukaryota</taxon>
        <taxon>Metazoa</taxon>
        <taxon>Ecdysozoa</taxon>
        <taxon>Arthropoda</taxon>
        <taxon>Hexapoda</taxon>
        <taxon>Insecta</taxon>
        <taxon>Pterygota</taxon>
        <taxon>Neoptera</taxon>
        <taxon>Endopterygota</taxon>
        <taxon>Diptera</taxon>
        <taxon>Nematocera</taxon>
        <taxon>Culicoidea</taxon>
        <taxon>Culicidae</taxon>
        <taxon>Culicinae</taxon>
        <taxon>Culicini</taxon>
        <taxon>Culex</taxon>
        <taxon>Culex</taxon>
    </lineage>
</organism>
<dbReference type="EMBL" id="JBEHCU010006554">
    <property type="protein sequence ID" value="KAL1396843.1"/>
    <property type="molecule type" value="Genomic_DNA"/>
</dbReference>
<dbReference type="InterPro" id="IPR051959">
    <property type="entry name" value="PAK1-Kinase_Regulator"/>
</dbReference>
<evidence type="ECO:0000256" key="1">
    <source>
        <dbReference type="ARBA" id="ARBA00045213"/>
    </source>
</evidence>
<comment type="function">
    <text evidence="1">Negatively regulates the PAK1 kinase. PAK1 is a member of the PAK kinase family, which has been shown to play a positive role in the regulation of signaling pathways involving MAPK8 and RELA. PAK1 exists as an inactive homodimer, which is activated by binding of small GTPases such as CDC42 to an N-terminal regulatory domain. PAK1IP1 also binds to the N-terminus of PAK1, and inhibits the specific activation of PAK1 by CDC42. May be involved in ribosomal large subunit assembly.</text>
</comment>
<dbReference type="Proteomes" id="UP001562425">
    <property type="component" value="Unassembled WGS sequence"/>
</dbReference>
<gene>
    <name evidence="3" type="ORF">pipiens_010215</name>
</gene>
<evidence type="ECO:0000313" key="3">
    <source>
        <dbReference type="EMBL" id="KAL1396843.1"/>
    </source>
</evidence>
<keyword evidence="4" id="KW-1185">Reference proteome</keyword>
<protein>
    <submittedName>
        <fullName evidence="3">Uncharacterized protein</fullName>
    </submittedName>
</protein>
<dbReference type="PANTHER" id="PTHR44675">
    <property type="entry name" value="PAK1 INTERACTING PROTEIN 1"/>
    <property type="match status" value="1"/>
</dbReference>
<dbReference type="SUPFAM" id="SSF50978">
    <property type="entry name" value="WD40 repeat-like"/>
    <property type="match status" value="1"/>
</dbReference>
<comment type="caution">
    <text evidence="3">The sequence shown here is derived from an EMBL/GenBank/DDBJ whole genome shotgun (WGS) entry which is preliminary data.</text>
</comment>
<sequence length="318" mass="35240">MEILVGTASGVVETLLAEPVPVRTKADGHAGKVQAICQRGRQFATGGSDGWVSVADLDADEYERAWKQDLPAEDPVTCMDISQGGKFCFVGTRRGHVYIIHLGSMRLVKVLENAHRGPVLALRVHPERFAVFSVGMDRNLSAWNPAPDRILHMEYDERTVRMIEFSPSGVNLALVSATATNVINSDSGRRLHRNTFESRTVAVGWLSEARFCVGTEDGCVSFIDTTTTSVTEIPAVYPAKLTAMAIDRSRQFMATADSTWEIMLWRLEGGVRFIWPLCFATVDTAPVCITLATDEELGLHRTMRQELEKEGFVFSDWD</sequence>
<dbReference type="SMART" id="SM00320">
    <property type="entry name" value="WD40"/>
    <property type="match status" value="5"/>
</dbReference>
<accession>A0ABD1DB20</accession>
<reference evidence="3 4" key="1">
    <citation type="submission" date="2024-05" db="EMBL/GenBank/DDBJ databases">
        <title>Culex pipiens pipiens assembly and annotation.</title>
        <authorList>
            <person name="Alout H."/>
            <person name="Durand T."/>
        </authorList>
    </citation>
    <scope>NUCLEOTIDE SEQUENCE [LARGE SCALE GENOMIC DNA]</scope>
    <source>
        <strain evidence="3">HA-2024</strain>
        <tissue evidence="3">Whole body</tissue>
    </source>
</reference>